<keyword evidence="5" id="KW-0234">DNA repair</keyword>
<dbReference type="PANTHER" id="PTHR30037:SF4">
    <property type="entry name" value="DNA-3-METHYLADENINE GLYCOSYLASE I"/>
    <property type="match status" value="1"/>
</dbReference>
<keyword evidence="4" id="KW-0862">Zinc</keyword>
<proteinExistence type="predicted"/>
<evidence type="ECO:0008006" key="7">
    <source>
        <dbReference type="Google" id="ProtNLM"/>
    </source>
</evidence>
<dbReference type="AlphaFoldDB" id="A0A0F9P1Z0"/>
<dbReference type="GO" id="GO:0006284">
    <property type="term" value="P:base-excision repair"/>
    <property type="evidence" value="ECO:0007669"/>
    <property type="project" value="InterPro"/>
</dbReference>
<dbReference type="Gene3D" id="1.10.340.30">
    <property type="entry name" value="Hypothetical protein, domain 2"/>
    <property type="match status" value="1"/>
</dbReference>
<dbReference type="GO" id="GO:0046872">
    <property type="term" value="F:metal ion binding"/>
    <property type="evidence" value="ECO:0007669"/>
    <property type="project" value="UniProtKB-KW"/>
</dbReference>
<keyword evidence="2" id="KW-0227">DNA damage</keyword>
<dbReference type="PANTHER" id="PTHR30037">
    <property type="entry name" value="DNA-3-METHYLADENINE GLYCOSYLASE 1"/>
    <property type="match status" value="1"/>
</dbReference>
<evidence type="ECO:0000256" key="4">
    <source>
        <dbReference type="ARBA" id="ARBA00022833"/>
    </source>
</evidence>
<gene>
    <name evidence="6" type="ORF">LCGC14_0880880</name>
</gene>
<evidence type="ECO:0000256" key="5">
    <source>
        <dbReference type="ARBA" id="ARBA00023204"/>
    </source>
</evidence>
<protein>
    <recommendedName>
        <fullName evidence="7">DNA-3-methyladenine glycosylase I</fullName>
    </recommendedName>
</protein>
<evidence type="ECO:0000256" key="2">
    <source>
        <dbReference type="ARBA" id="ARBA00022763"/>
    </source>
</evidence>
<dbReference type="GO" id="GO:0008725">
    <property type="term" value="F:DNA-3-methyladenine glycosylase activity"/>
    <property type="evidence" value="ECO:0007669"/>
    <property type="project" value="InterPro"/>
</dbReference>
<evidence type="ECO:0000313" key="6">
    <source>
        <dbReference type="EMBL" id="KKN25820.1"/>
    </source>
</evidence>
<name>A0A0F9P1Z0_9ZZZZ</name>
<sequence>MPVTGLDNRPAEASASDQRCSWCGTDPLYVHYHDTVWGRPEYDDLALFEKLCLDGQQAGLSWITILRKQENYRAAYDDFKPEKIIHYDDAKVADLLANPGIVRNKLKVRSIIKNARGFLELQSQDGGFSGFLWSFVNNKPMQNSWRSFGEVPVTTPESEAMSRALKRAGFTFVGPTIVYAFMQATGMVNDHMIFCPQHTQCRSLAQ</sequence>
<keyword evidence="1" id="KW-0479">Metal-binding</keyword>
<organism evidence="6">
    <name type="scientific">marine sediment metagenome</name>
    <dbReference type="NCBI Taxonomy" id="412755"/>
    <lineage>
        <taxon>unclassified sequences</taxon>
        <taxon>metagenomes</taxon>
        <taxon>ecological metagenomes</taxon>
    </lineage>
</organism>
<keyword evidence="3" id="KW-0378">Hydrolase</keyword>
<evidence type="ECO:0000256" key="1">
    <source>
        <dbReference type="ARBA" id="ARBA00022723"/>
    </source>
</evidence>
<evidence type="ECO:0000256" key="3">
    <source>
        <dbReference type="ARBA" id="ARBA00022801"/>
    </source>
</evidence>
<accession>A0A0F9P1Z0</accession>
<dbReference type="InterPro" id="IPR052891">
    <property type="entry name" value="DNA-3mA_glycosylase"/>
</dbReference>
<reference evidence="6" key="1">
    <citation type="journal article" date="2015" name="Nature">
        <title>Complex archaea that bridge the gap between prokaryotes and eukaryotes.</title>
        <authorList>
            <person name="Spang A."/>
            <person name="Saw J.H."/>
            <person name="Jorgensen S.L."/>
            <person name="Zaremba-Niedzwiedzka K."/>
            <person name="Martijn J."/>
            <person name="Lind A.E."/>
            <person name="van Eijk R."/>
            <person name="Schleper C."/>
            <person name="Guy L."/>
            <person name="Ettema T.J."/>
        </authorList>
    </citation>
    <scope>NUCLEOTIDE SEQUENCE</scope>
</reference>
<dbReference type="FunFam" id="1.10.340.30:FF:000009">
    <property type="entry name" value="DNA-3-methyladenine glycosylase I"/>
    <property type="match status" value="1"/>
</dbReference>
<dbReference type="InterPro" id="IPR005019">
    <property type="entry name" value="Adenine_glyco"/>
</dbReference>
<dbReference type="InterPro" id="IPR004597">
    <property type="entry name" value="Tag"/>
</dbReference>
<dbReference type="NCBIfam" id="TIGR00624">
    <property type="entry name" value="tag"/>
    <property type="match status" value="1"/>
</dbReference>
<dbReference type="SUPFAM" id="SSF48150">
    <property type="entry name" value="DNA-glycosylase"/>
    <property type="match status" value="1"/>
</dbReference>
<dbReference type="EMBL" id="LAZR01002769">
    <property type="protein sequence ID" value="KKN25820.1"/>
    <property type="molecule type" value="Genomic_DNA"/>
</dbReference>
<dbReference type="InterPro" id="IPR011257">
    <property type="entry name" value="DNA_glycosylase"/>
</dbReference>
<comment type="caution">
    <text evidence="6">The sequence shown here is derived from an EMBL/GenBank/DDBJ whole genome shotgun (WGS) entry which is preliminary data.</text>
</comment>
<dbReference type="Pfam" id="PF03352">
    <property type="entry name" value="Adenine_glyco"/>
    <property type="match status" value="1"/>
</dbReference>